<name>A0ABU5AID6_9HYPH</name>
<evidence type="ECO:0000313" key="1">
    <source>
        <dbReference type="EMBL" id="MDX8537049.1"/>
    </source>
</evidence>
<gene>
    <name evidence="1" type="ORF">RFM23_05355</name>
</gene>
<protein>
    <submittedName>
        <fullName evidence="1">Uncharacterized protein</fullName>
    </submittedName>
</protein>
<evidence type="ECO:0000313" key="2">
    <source>
        <dbReference type="Proteomes" id="UP001276564"/>
    </source>
</evidence>
<dbReference type="Proteomes" id="UP001276564">
    <property type="component" value="Unassembled WGS sequence"/>
</dbReference>
<reference evidence="1 2" key="1">
    <citation type="submission" date="2023-08" db="EMBL/GenBank/DDBJ databases">
        <title>Implementing the SeqCode for naming new Mesorhizobium species isolated from Vachellia karroo root nodules.</title>
        <authorList>
            <person name="Van Lill M."/>
        </authorList>
    </citation>
    <scope>NUCLEOTIDE SEQUENCE [LARGE SCALE GENOMIC DNA]</scope>
    <source>
        <strain evidence="1 2">VK4B</strain>
    </source>
</reference>
<proteinExistence type="predicted"/>
<dbReference type="RefSeq" id="WP_320319827.1">
    <property type="nucleotide sequence ID" value="NZ_JAVIIP010000003.1"/>
</dbReference>
<sequence length="88" mass="9886">MALRTKYADPDFRRDPKTSVFCAICQRDLKPGQKRRIIHCIDGGLTVIHPDDEALYTPDGGDMGCWPIGMDCARKLGLEWSRPAEVLP</sequence>
<comment type="caution">
    <text evidence="1">The sequence shown here is derived from an EMBL/GenBank/DDBJ whole genome shotgun (WGS) entry which is preliminary data.</text>
</comment>
<dbReference type="EMBL" id="JAVIIP010000003">
    <property type="protein sequence ID" value="MDX8537049.1"/>
    <property type="molecule type" value="Genomic_DNA"/>
</dbReference>
<accession>A0ABU5AID6</accession>
<organism evidence="1 2">
    <name type="scientific">Mesorhizobium abyssinicae</name>
    <dbReference type="NCBI Taxonomy" id="1209958"/>
    <lineage>
        <taxon>Bacteria</taxon>
        <taxon>Pseudomonadati</taxon>
        <taxon>Pseudomonadota</taxon>
        <taxon>Alphaproteobacteria</taxon>
        <taxon>Hyphomicrobiales</taxon>
        <taxon>Phyllobacteriaceae</taxon>
        <taxon>Mesorhizobium</taxon>
    </lineage>
</organism>
<keyword evidence="2" id="KW-1185">Reference proteome</keyword>